<name>A0A086ZY55_9BIFI</name>
<feature type="compositionally biased region" description="Polar residues" evidence="1">
    <location>
        <begin position="72"/>
        <end position="83"/>
    </location>
</feature>
<reference evidence="2 3" key="1">
    <citation type="submission" date="2014-03" db="EMBL/GenBank/DDBJ databases">
        <title>Genomics of Bifidobacteria.</title>
        <authorList>
            <person name="Ventura M."/>
            <person name="Milani C."/>
            <person name="Lugli G.A."/>
        </authorList>
    </citation>
    <scope>NUCLEOTIDE SEQUENCE [LARGE SCALE GENOMIC DNA]</scope>
    <source>
        <strain evidence="2 3">DSM 23973</strain>
    </source>
</reference>
<dbReference type="AlphaFoldDB" id="A0A086ZY55"/>
<dbReference type="STRING" id="1437609.BCAL_1188"/>
<evidence type="ECO:0000256" key="1">
    <source>
        <dbReference type="SAM" id="MobiDB-lite"/>
    </source>
</evidence>
<accession>A0A086ZY55</accession>
<evidence type="ECO:0000313" key="2">
    <source>
        <dbReference type="EMBL" id="KFI51455.1"/>
    </source>
</evidence>
<organism evidence="2 3">
    <name type="scientific">Bifidobacterium callitrichos DSM 23973</name>
    <dbReference type="NCBI Taxonomy" id="1437609"/>
    <lineage>
        <taxon>Bacteria</taxon>
        <taxon>Bacillati</taxon>
        <taxon>Actinomycetota</taxon>
        <taxon>Actinomycetes</taxon>
        <taxon>Bifidobacteriales</taxon>
        <taxon>Bifidobacteriaceae</taxon>
        <taxon>Bifidobacterium</taxon>
    </lineage>
</organism>
<dbReference type="Proteomes" id="UP000029072">
    <property type="component" value="Unassembled WGS sequence"/>
</dbReference>
<sequence>MKPAIVHYTRTLSDHTTAVTLCGMKLRTDHRAVREAKQSGPWVSCPLCEAALMLADITLEEPDEPDRPDGWTQPTFTGMENRP</sequence>
<protein>
    <submittedName>
        <fullName evidence="2">Uncharacterized protein</fullName>
    </submittedName>
</protein>
<gene>
    <name evidence="2" type="ORF">BCAL_1188</name>
</gene>
<evidence type="ECO:0000313" key="3">
    <source>
        <dbReference type="Proteomes" id="UP000029072"/>
    </source>
</evidence>
<dbReference type="EMBL" id="JGYS01000022">
    <property type="protein sequence ID" value="KFI51455.1"/>
    <property type="molecule type" value="Genomic_DNA"/>
</dbReference>
<comment type="caution">
    <text evidence="2">The sequence shown here is derived from an EMBL/GenBank/DDBJ whole genome shotgun (WGS) entry which is preliminary data.</text>
</comment>
<feature type="region of interest" description="Disordered" evidence="1">
    <location>
        <begin position="60"/>
        <end position="83"/>
    </location>
</feature>
<proteinExistence type="predicted"/>